<dbReference type="RefSeq" id="WP_185662421.1">
    <property type="nucleotide sequence ID" value="NZ_JACLAW010000001.1"/>
</dbReference>
<gene>
    <name evidence="2" type="ORF">H7F51_01460</name>
</gene>
<keyword evidence="3" id="KW-1185">Reference proteome</keyword>
<name>A0A7X1FNW4_9SPHN</name>
<organism evidence="2 3">
    <name type="scientific">Novosphingobium flavum</name>
    <dbReference type="NCBI Taxonomy" id="1778672"/>
    <lineage>
        <taxon>Bacteria</taxon>
        <taxon>Pseudomonadati</taxon>
        <taxon>Pseudomonadota</taxon>
        <taxon>Alphaproteobacteria</taxon>
        <taxon>Sphingomonadales</taxon>
        <taxon>Sphingomonadaceae</taxon>
        <taxon>Novosphingobium</taxon>
    </lineage>
</organism>
<dbReference type="Gene3D" id="3.40.190.270">
    <property type="match status" value="1"/>
</dbReference>
<dbReference type="SUPFAM" id="SSF53850">
    <property type="entry name" value="Periplasmic binding protein-like II"/>
    <property type="match status" value="1"/>
</dbReference>
<protein>
    <submittedName>
        <fullName evidence="2">ABC transporter substrate-binding protein</fullName>
    </submittedName>
</protein>
<dbReference type="Pfam" id="PF09084">
    <property type="entry name" value="NMT1"/>
    <property type="match status" value="1"/>
</dbReference>
<dbReference type="PANTHER" id="PTHR30024:SF42">
    <property type="entry name" value="ALIPHATIC SULFONATES-BINDING PROTEIN-RELATED"/>
    <property type="match status" value="1"/>
</dbReference>
<evidence type="ECO:0000259" key="1">
    <source>
        <dbReference type="Pfam" id="PF09084"/>
    </source>
</evidence>
<reference evidence="2 3" key="1">
    <citation type="submission" date="2020-08" db="EMBL/GenBank/DDBJ databases">
        <title>The genome sequence of type strain Novosphingobium flavum NBRC 111647.</title>
        <authorList>
            <person name="Liu Y."/>
        </authorList>
    </citation>
    <scope>NUCLEOTIDE SEQUENCE [LARGE SCALE GENOMIC DNA]</scope>
    <source>
        <strain evidence="2 3">NBRC 111647</strain>
    </source>
</reference>
<dbReference type="Gene3D" id="3.40.190.10">
    <property type="entry name" value="Periplasmic binding protein-like II"/>
    <property type="match status" value="1"/>
</dbReference>
<dbReference type="InterPro" id="IPR015168">
    <property type="entry name" value="SsuA/THI5"/>
</dbReference>
<evidence type="ECO:0000313" key="2">
    <source>
        <dbReference type="EMBL" id="MBC2664178.1"/>
    </source>
</evidence>
<evidence type="ECO:0000313" key="3">
    <source>
        <dbReference type="Proteomes" id="UP000566813"/>
    </source>
</evidence>
<sequence>MSIGNLASDRHRMPEAIWLTHGPVPAASAVAWSLGWLAEEFGQDGIRVGRIYENGLNIVACDPERQARHLFREGGNIKALAARALGAPTRVIGLTWIDEGQAIVVRPDTPVLDPADLGGLRFALPGFAAHPGESMARGMSLHGIRSALALGGHVLAAADLVEIPVPGVGRLTPERMRQLWNALDWVADGRADAAYIKGAAAAEMAESLGLVVAIDLDAYPSRLARINNGTPRPIVVHEHMLERHPELVERFLEQTMRAADWAATHPRELSPILARTTLAGPDGVAMAYRRGVHRALHPDLSPDRIGMLRVQADFLWDNGFLARRVEVNQWIEPGPLHAVLARKQREQARIPAGLKLG</sequence>
<feature type="domain" description="SsuA/THI5-like" evidence="1">
    <location>
        <begin position="185"/>
        <end position="268"/>
    </location>
</feature>
<dbReference type="EMBL" id="JACLAW010000001">
    <property type="protein sequence ID" value="MBC2664178.1"/>
    <property type="molecule type" value="Genomic_DNA"/>
</dbReference>
<dbReference type="AlphaFoldDB" id="A0A7X1FNW4"/>
<accession>A0A7X1FNW4</accession>
<proteinExistence type="predicted"/>
<comment type="caution">
    <text evidence="2">The sequence shown here is derived from an EMBL/GenBank/DDBJ whole genome shotgun (WGS) entry which is preliminary data.</text>
</comment>
<dbReference type="Proteomes" id="UP000566813">
    <property type="component" value="Unassembled WGS sequence"/>
</dbReference>
<dbReference type="PANTHER" id="PTHR30024">
    <property type="entry name" value="ALIPHATIC SULFONATES-BINDING PROTEIN-RELATED"/>
    <property type="match status" value="1"/>
</dbReference>